<dbReference type="Pfam" id="PF03865">
    <property type="entry name" value="ShlB"/>
    <property type="match status" value="1"/>
</dbReference>
<dbReference type="InterPro" id="IPR013686">
    <property type="entry name" value="Polypept-transport_assoc_ShlB"/>
</dbReference>
<evidence type="ECO:0000259" key="7">
    <source>
        <dbReference type="Pfam" id="PF08479"/>
    </source>
</evidence>
<protein>
    <recommendedName>
        <fullName evidence="10">POTRA domain-containing protein</fullName>
    </recommendedName>
</protein>
<feature type="region of interest" description="Disordered" evidence="4">
    <location>
        <begin position="24"/>
        <end position="49"/>
    </location>
</feature>
<dbReference type="InterPro" id="IPR005565">
    <property type="entry name" value="Hemolysn_activator_HlyB_C"/>
</dbReference>
<dbReference type="AlphaFoldDB" id="T0H1V8"/>
<evidence type="ECO:0000256" key="1">
    <source>
        <dbReference type="ARBA" id="ARBA00022452"/>
    </source>
</evidence>
<evidence type="ECO:0000256" key="4">
    <source>
        <dbReference type="SAM" id="MobiDB-lite"/>
    </source>
</evidence>
<dbReference type="GO" id="GO:0008320">
    <property type="term" value="F:protein transmembrane transporter activity"/>
    <property type="evidence" value="ECO:0007669"/>
    <property type="project" value="TreeGrafter"/>
</dbReference>
<dbReference type="Pfam" id="PF08479">
    <property type="entry name" value="POTRA_2"/>
    <property type="match status" value="1"/>
</dbReference>
<dbReference type="RefSeq" id="WP_021238339.1">
    <property type="nucleotide sequence ID" value="NZ_ATHO01000088.1"/>
</dbReference>
<feature type="domain" description="Polypeptide-transport-associated ShlB-type" evidence="7">
    <location>
        <begin position="64"/>
        <end position="136"/>
    </location>
</feature>
<feature type="compositionally biased region" description="Basic and acidic residues" evidence="4">
    <location>
        <begin position="40"/>
        <end position="49"/>
    </location>
</feature>
<keyword evidence="3" id="KW-0998">Cell outer membrane</keyword>
<keyword evidence="1" id="KW-1134">Transmembrane beta strand</keyword>
<evidence type="ECO:0000259" key="6">
    <source>
        <dbReference type="Pfam" id="PF03865"/>
    </source>
</evidence>
<feature type="chain" id="PRO_5004576194" description="POTRA domain-containing protein" evidence="5">
    <location>
        <begin position="23"/>
        <end position="535"/>
    </location>
</feature>
<name>T0H1V8_9SPHN</name>
<dbReference type="GO" id="GO:0046819">
    <property type="term" value="P:protein secretion by the type V secretion system"/>
    <property type="evidence" value="ECO:0007669"/>
    <property type="project" value="TreeGrafter"/>
</dbReference>
<dbReference type="PANTHER" id="PTHR34597">
    <property type="entry name" value="SLR1661 PROTEIN"/>
    <property type="match status" value="1"/>
</dbReference>
<organism evidence="8 9">
    <name type="scientific">Sphingobium quisquiliarum P25</name>
    <dbReference type="NCBI Taxonomy" id="1329909"/>
    <lineage>
        <taxon>Bacteria</taxon>
        <taxon>Pseudomonadati</taxon>
        <taxon>Pseudomonadota</taxon>
        <taxon>Alphaproteobacteria</taxon>
        <taxon>Sphingomonadales</taxon>
        <taxon>Sphingomonadaceae</taxon>
        <taxon>Sphingobium</taxon>
    </lineage>
</organism>
<evidence type="ECO:0000313" key="9">
    <source>
        <dbReference type="Proteomes" id="UP000015525"/>
    </source>
</evidence>
<gene>
    <name evidence="8" type="ORF">L288_10395</name>
</gene>
<dbReference type="Proteomes" id="UP000015525">
    <property type="component" value="Unassembled WGS sequence"/>
</dbReference>
<keyword evidence="2" id="KW-0812">Transmembrane</keyword>
<keyword evidence="5" id="KW-0732">Signal</keyword>
<evidence type="ECO:0000313" key="8">
    <source>
        <dbReference type="EMBL" id="EQB06932.1"/>
    </source>
</evidence>
<keyword evidence="1" id="KW-0472">Membrane</keyword>
<evidence type="ECO:0000256" key="3">
    <source>
        <dbReference type="ARBA" id="ARBA00023237"/>
    </source>
</evidence>
<dbReference type="PATRIC" id="fig|1329909.3.peg.2005"/>
<dbReference type="Gene3D" id="3.10.20.310">
    <property type="entry name" value="membrane protein fhac"/>
    <property type="match status" value="1"/>
</dbReference>
<feature type="domain" description="Haemolysin activator HlyB C-terminal" evidence="6">
    <location>
        <begin position="207"/>
        <end position="496"/>
    </location>
</feature>
<dbReference type="Gene3D" id="2.40.160.50">
    <property type="entry name" value="membrane protein fhac: a member of the omp85/tpsb transporter family"/>
    <property type="match status" value="1"/>
</dbReference>
<accession>T0H1V8</accession>
<evidence type="ECO:0000256" key="2">
    <source>
        <dbReference type="ARBA" id="ARBA00022692"/>
    </source>
</evidence>
<evidence type="ECO:0008006" key="10">
    <source>
        <dbReference type="Google" id="ProtNLM"/>
    </source>
</evidence>
<dbReference type="EMBL" id="ATHO01000088">
    <property type="protein sequence ID" value="EQB06932.1"/>
    <property type="molecule type" value="Genomic_DNA"/>
</dbReference>
<feature type="signal peptide" evidence="5">
    <location>
        <begin position="1"/>
        <end position="22"/>
    </location>
</feature>
<sequence>MAALSFAAATLLLAVQSSPSTLAPPLIGQGEQPVPGASPDRQEKLPRSTPRDLVAVEGGDAGVAISGISFTGVEAPESVAAAARPYLGRPASKETLSSLAQAISAAYAKSGIALYTVAIPEQDLSTGQVKVVLAEGFVEDIVYPKGASPLIRAYAERLRAERPLTRRALERYLSLMRDMAGVKVDVSLLRGAKAGGVRLSITPKREYSDFSFGIDNRTQSGLGTGQLRATAQFNSLLRDGDRTDLTLLSAIDLKRYRYVGLGHQTPIGSDGLMLGLSASHLDTRLKDFPITGEAWTLGLTVSYPLIRSYRRNLTVSAGLDGLNSDAALLGSVLSSDHIRTLRAAIGYSSIGDKSVLSAAFSASHGLDILDARGTPGFTDPTFTKLTGRIGYDRMIGKRFVGRVRATGQYSRDRLSGNERLAIGGPEYGRAFETAILSGDRGVAGSLELAWRPVTGKALKDSEVYGFIDGARIRVLERLGIPQTDYDLASAGGGLRLVYNPHASLTLEGARVIDSAYPAAGDGWRFNIGWHVKLRR</sequence>
<dbReference type="PANTHER" id="PTHR34597:SF6">
    <property type="entry name" value="BLR6126 PROTEIN"/>
    <property type="match status" value="1"/>
</dbReference>
<comment type="caution">
    <text evidence="8">The sequence shown here is derived from an EMBL/GenBank/DDBJ whole genome shotgun (WGS) entry which is preliminary data.</text>
</comment>
<dbReference type="GO" id="GO:0098046">
    <property type="term" value="C:type V protein secretion system complex"/>
    <property type="evidence" value="ECO:0007669"/>
    <property type="project" value="TreeGrafter"/>
</dbReference>
<evidence type="ECO:0000256" key="5">
    <source>
        <dbReference type="SAM" id="SignalP"/>
    </source>
</evidence>
<proteinExistence type="predicted"/>
<reference evidence="8 9" key="1">
    <citation type="journal article" date="2013" name="Genome Announc.">
        <title>Draft Genome Sequence of Sphingobium quisquiliarum Strain P25T, a Novel Hexachlorocyclohexane (HCH)-Degrading Bacterium Isolated from an HCH Dumpsite.</title>
        <authorList>
            <person name="Kumar Singh A."/>
            <person name="Sangwan N."/>
            <person name="Sharma A."/>
            <person name="Gupta V."/>
            <person name="Khurana J.P."/>
            <person name="Lal R."/>
        </authorList>
    </citation>
    <scope>NUCLEOTIDE SEQUENCE [LARGE SCALE GENOMIC DNA]</scope>
    <source>
        <strain evidence="8 9">P25</strain>
    </source>
</reference>
<keyword evidence="9" id="KW-1185">Reference proteome</keyword>
<dbReference type="InterPro" id="IPR051544">
    <property type="entry name" value="TPS_OM_transporter"/>
</dbReference>